<dbReference type="PANTHER" id="PTHR30231">
    <property type="entry name" value="DNA POLYMERASE III SUBUNIT EPSILON"/>
    <property type="match status" value="1"/>
</dbReference>
<dbReference type="Proteomes" id="UP000184111">
    <property type="component" value="Unassembled WGS sequence"/>
</dbReference>
<reference evidence="5 6" key="1">
    <citation type="submission" date="2016-11" db="EMBL/GenBank/DDBJ databases">
        <authorList>
            <person name="Jaros S."/>
            <person name="Januszkiewicz K."/>
            <person name="Wedrychowicz H."/>
        </authorList>
    </citation>
    <scope>NUCLEOTIDE SEQUENCE [LARGE SCALE GENOMIC DNA]</scope>
    <source>
        <strain evidence="5 6">CGMCC 4.2025</strain>
    </source>
</reference>
<evidence type="ECO:0000256" key="2">
    <source>
        <dbReference type="ARBA" id="ARBA00022801"/>
    </source>
</evidence>
<dbReference type="Pfam" id="PF00929">
    <property type="entry name" value="RNase_T"/>
    <property type="match status" value="1"/>
</dbReference>
<evidence type="ECO:0000313" key="6">
    <source>
        <dbReference type="Proteomes" id="UP000184111"/>
    </source>
</evidence>
<dbReference type="SMART" id="SM00479">
    <property type="entry name" value="EXOIII"/>
    <property type="match status" value="1"/>
</dbReference>
<evidence type="ECO:0000313" key="5">
    <source>
        <dbReference type="EMBL" id="SHM97782.1"/>
    </source>
</evidence>
<keyword evidence="3" id="KW-0269">Exonuclease</keyword>
<dbReference type="InterPro" id="IPR013520">
    <property type="entry name" value="Ribonucl_H"/>
</dbReference>
<organism evidence="5 6">
    <name type="scientific">Actinacidiphila paucisporea</name>
    <dbReference type="NCBI Taxonomy" id="310782"/>
    <lineage>
        <taxon>Bacteria</taxon>
        <taxon>Bacillati</taxon>
        <taxon>Actinomycetota</taxon>
        <taxon>Actinomycetes</taxon>
        <taxon>Kitasatosporales</taxon>
        <taxon>Streptomycetaceae</taxon>
        <taxon>Actinacidiphila</taxon>
    </lineage>
</organism>
<keyword evidence="1" id="KW-0540">Nuclease</keyword>
<name>A0A1M7N2Y5_9ACTN</name>
<evidence type="ECO:0000256" key="1">
    <source>
        <dbReference type="ARBA" id="ARBA00022722"/>
    </source>
</evidence>
<dbReference type="GO" id="GO:0003676">
    <property type="term" value="F:nucleic acid binding"/>
    <property type="evidence" value="ECO:0007669"/>
    <property type="project" value="InterPro"/>
</dbReference>
<dbReference type="AlphaFoldDB" id="A0A1M7N2Y5"/>
<dbReference type="SUPFAM" id="SSF53098">
    <property type="entry name" value="Ribonuclease H-like"/>
    <property type="match status" value="1"/>
</dbReference>
<sequence>MNYGAWPPLFVVDVEGNGASPPDLVEVAALPIREGRPDTSAAGAWLIRPPRPVTPRAAHVHGLTNDCLADSPPWDDLSGAVHDLLGTAWICAHNAHTDYRVLTAHLPDWHPTGVLDTLRLAKTTHPDLPGYSLDTLITHLAPDLSAAPAAGRHRATYDAYATAQLLISMAAHYPTWDELVTAAVPPSLPGAPRPEEDPTLW</sequence>
<dbReference type="InterPro" id="IPR036397">
    <property type="entry name" value="RNaseH_sf"/>
</dbReference>
<dbReference type="GO" id="GO:0008408">
    <property type="term" value="F:3'-5' exonuclease activity"/>
    <property type="evidence" value="ECO:0007669"/>
    <property type="project" value="TreeGrafter"/>
</dbReference>
<accession>A0A1M7N2Y5</accession>
<evidence type="ECO:0000259" key="4">
    <source>
        <dbReference type="SMART" id="SM00479"/>
    </source>
</evidence>
<dbReference type="InterPro" id="IPR012337">
    <property type="entry name" value="RNaseH-like_sf"/>
</dbReference>
<dbReference type="OrthoDB" id="9803913at2"/>
<dbReference type="EMBL" id="FRBI01000017">
    <property type="protein sequence ID" value="SHM97782.1"/>
    <property type="molecule type" value="Genomic_DNA"/>
</dbReference>
<dbReference type="Gene3D" id="3.30.420.10">
    <property type="entry name" value="Ribonuclease H-like superfamily/Ribonuclease H"/>
    <property type="match status" value="1"/>
</dbReference>
<keyword evidence="6" id="KW-1185">Reference proteome</keyword>
<dbReference type="PANTHER" id="PTHR30231:SF4">
    <property type="entry name" value="PROTEIN NEN2"/>
    <property type="match status" value="1"/>
</dbReference>
<protein>
    <submittedName>
        <fullName evidence="5">DNA polymerase-3 subunit epsilon/exodeoxyribonuclease X</fullName>
    </submittedName>
</protein>
<dbReference type="CDD" id="cd06127">
    <property type="entry name" value="DEDDh"/>
    <property type="match status" value="1"/>
</dbReference>
<dbReference type="RefSeq" id="WP_073501000.1">
    <property type="nucleotide sequence ID" value="NZ_FRBI01000017.1"/>
</dbReference>
<evidence type="ECO:0000256" key="3">
    <source>
        <dbReference type="ARBA" id="ARBA00022839"/>
    </source>
</evidence>
<dbReference type="STRING" id="310782.SAMN05216499_117108"/>
<feature type="domain" description="Exonuclease" evidence="4">
    <location>
        <begin position="8"/>
        <end position="175"/>
    </location>
</feature>
<proteinExistence type="predicted"/>
<gene>
    <name evidence="5" type="ORF">SAMN05216499_117108</name>
</gene>
<keyword evidence="2" id="KW-0378">Hydrolase</keyword>